<comment type="cofactor">
    <cofactor evidence="1">
        <name>Mg(2+)</name>
        <dbReference type="ChEBI" id="CHEBI:18420"/>
    </cofactor>
</comment>
<proteinExistence type="inferred from homology"/>
<dbReference type="PROSITE" id="PS00893">
    <property type="entry name" value="NUDIX_BOX"/>
    <property type="match status" value="1"/>
</dbReference>
<dbReference type="RefSeq" id="WP_343782676.1">
    <property type="nucleotide sequence ID" value="NZ_BAAACZ010000010.1"/>
</dbReference>
<evidence type="ECO:0000313" key="6">
    <source>
        <dbReference type="Proteomes" id="UP001500740"/>
    </source>
</evidence>
<comment type="similarity">
    <text evidence="3">Belongs to the Nudix hydrolase family.</text>
</comment>
<evidence type="ECO:0000256" key="2">
    <source>
        <dbReference type="ARBA" id="ARBA00022801"/>
    </source>
</evidence>
<evidence type="ECO:0000256" key="1">
    <source>
        <dbReference type="ARBA" id="ARBA00001946"/>
    </source>
</evidence>
<protein>
    <recommendedName>
        <fullName evidence="4">Nudix hydrolase domain-containing protein</fullName>
    </recommendedName>
</protein>
<dbReference type="SUPFAM" id="SSF55811">
    <property type="entry name" value="Nudix"/>
    <property type="match status" value="1"/>
</dbReference>
<feature type="domain" description="Nudix hydrolase" evidence="4">
    <location>
        <begin position="4"/>
        <end position="134"/>
    </location>
</feature>
<dbReference type="PANTHER" id="PTHR11839:SF18">
    <property type="entry name" value="NUDIX HYDROLASE DOMAIN-CONTAINING PROTEIN"/>
    <property type="match status" value="1"/>
</dbReference>
<dbReference type="PANTHER" id="PTHR11839">
    <property type="entry name" value="UDP/ADP-SUGAR PYROPHOSPHATASE"/>
    <property type="match status" value="1"/>
</dbReference>
<evidence type="ECO:0000259" key="4">
    <source>
        <dbReference type="PROSITE" id="PS51462"/>
    </source>
</evidence>
<dbReference type="InterPro" id="IPR020084">
    <property type="entry name" value="NUDIX_hydrolase_CS"/>
</dbReference>
<dbReference type="EMBL" id="BAAACZ010000010">
    <property type="protein sequence ID" value="GAA0459741.1"/>
    <property type="molecule type" value="Genomic_DNA"/>
</dbReference>
<keyword evidence="2 3" id="KW-0378">Hydrolase</keyword>
<reference evidence="6" key="1">
    <citation type="journal article" date="2019" name="Int. J. Syst. Evol. Microbiol.">
        <title>The Global Catalogue of Microorganisms (GCM) 10K type strain sequencing project: providing services to taxonomists for standard genome sequencing and annotation.</title>
        <authorList>
            <consortium name="The Broad Institute Genomics Platform"/>
            <consortium name="The Broad Institute Genome Sequencing Center for Infectious Disease"/>
            <person name="Wu L."/>
            <person name="Ma J."/>
        </authorList>
    </citation>
    <scope>NUCLEOTIDE SEQUENCE [LARGE SCALE GENOMIC DNA]</scope>
    <source>
        <strain evidence="6">JCM 14193</strain>
    </source>
</reference>
<accession>A0ABP3JNX5</accession>
<dbReference type="PROSITE" id="PS51462">
    <property type="entry name" value="NUDIX"/>
    <property type="match status" value="1"/>
</dbReference>
<dbReference type="Pfam" id="PF00293">
    <property type="entry name" value="NUDIX"/>
    <property type="match status" value="1"/>
</dbReference>
<organism evidence="5 6">
    <name type="scientific">Alkalibacillus silvisoli</name>
    <dbReference type="NCBI Taxonomy" id="392823"/>
    <lineage>
        <taxon>Bacteria</taxon>
        <taxon>Bacillati</taxon>
        <taxon>Bacillota</taxon>
        <taxon>Bacilli</taxon>
        <taxon>Bacillales</taxon>
        <taxon>Bacillaceae</taxon>
        <taxon>Alkalibacillus</taxon>
    </lineage>
</organism>
<dbReference type="PRINTS" id="PR00502">
    <property type="entry name" value="NUDIXFAMILY"/>
</dbReference>
<sequence length="147" mass="17097">MNDYNKQDQSVVTLVQDNDQFLLIYQYRKPIDSFIVQLPGGGVEQGEDLEQAARRELLEETGYRCGSLQYLGQMHPAPWLENEITHVFYTKELQEQATQQLESHEYIEVFKIPVEKCLHQIKDSEITDPEVCYAVLHLLLKGELNLK</sequence>
<evidence type="ECO:0000313" key="5">
    <source>
        <dbReference type="EMBL" id="GAA0459741.1"/>
    </source>
</evidence>
<gene>
    <name evidence="5" type="ORF">GCM10008935_13790</name>
</gene>
<dbReference type="InterPro" id="IPR015797">
    <property type="entry name" value="NUDIX_hydrolase-like_dom_sf"/>
</dbReference>
<name>A0ABP3JNX5_9BACI</name>
<dbReference type="InterPro" id="IPR020476">
    <property type="entry name" value="Nudix_hydrolase"/>
</dbReference>
<dbReference type="Proteomes" id="UP001500740">
    <property type="component" value="Unassembled WGS sequence"/>
</dbReference>
<dbReference type="CDD" id="cd03424">
    <property type="entry name" value="NUDIX_ADPRase_Nudt5_UGPPase_Nudt14"/>
    <property type="match status" value="1"/>
</dbReference>
<comment type="caution">
    <text evidence="5">The sequence shown here is derived from an EMBL/GenBank/DDBJ whole genome shotgun (WGS) entry which is preliminary data.</text>
</comment>
<dbReference type="InterPro" id="IPR000086">
    <property type="entry name" value="NUDIX_hydrolase_dom"/>
</dbReference>
<evidence type="ECO:0000256" key="3">
    <source>
        <dbReference type="RuleBase" id="RU003476"/>
    </source>
</evidence>
<keyword evidence="6" id="KW-1185">Reference proteome</keyword>
<dbReference type="Gene3D" id="3.90.79.10">
    <property type="entry name" value="Nucleoside Triphosphate Pyrophosphohydrolase"/>
    <property type="match status" value="1"/>
</dbReference>